<gene>
    <name evidence="2" type="ORF">METZ01_LOCUS316626</name>
</gene>
<dbReference type="InterPro" id="IPR006171">
    <property type="entry name" value="TOPRIM_dom"/>
</dbReference>
<dbReference type="CDD" id="cd03364">
    <property type="entry name" value="TOPRIM_DnaG_primases"/>
    <property type="match status" value="1"/>
</dbReference>
<dbReference type="GO" id="GO:0005737">
    <property type="term" value="C:cytoplasm"/>
    <property type="evidence" value="ECO:0007669"/>
    <property type="project" value="TreeGrafter"/>
</dbReference>
<feature type="non-terminal residue" evidence="2">
    <location>
        <position position="345"/>
    </location>
</feature>
<evidence type="ECO:0000313" key="2">
    <source>
        <dbReference type="EMBL" id="SVC63772.1"/>
    </source>
</evidence>
<evidence type="ECO:0000259" key="1">
    <source>
        <dbReference type="PROSITE" id="PS50880"/>
    </source>
</evidence>
<dbReference type="PANTHER" id="PTHR30313:SF2">
    <property type="entry name" value="DNA PRIMASE"/>
    <property type="match status" value="1"/>
</dbReference>
<accession>A0A382NVK6</accession>
<name>A0A382NVK6_9ZZZZ</name>
<feature type="domain" description="Toprim" evidence="1">
    <location>
        <begin position="15"/>
        <end position="110"/>
    </location>
</feature>
<dbReference type="GO" id="GO:0006269">
    <property type="term" value="P:DNA replication, synthesis of primer"/>
    <property type="evidence" value="ECO:0007669"/>
    <property type="project" value="TreeGrafter"/>
</dbReference>
<dbReference type="PROSITE" id="PS50880">
    <property type="entry name" value="TOPRIM"/>
    <property type="match status" value="1"/>
</dbReference>
<dbReference type="AlphaFoldDB" id="A0A382NVK6"/>
<proteinExistence type="predicted"/>
<dbReference type="Gene3D" id="3.40.1360.10">
    <property type="match status" value="1"/>
</dbReference>
<dbReference type="SUPFAM" id="SSF56731">
    <property type="entry name" value="DNA primase core"/>
    <property type="match status" value="1"/>
</dbReference>
<dbReference type="InterPro" id="IPR034151">
    <property type="entry name" value="TOPRIM_DnaG_bac"/>
</dbReference>
<organism evidence="2">
    <name type="scientific">marine metagenome</name>
    <dbReference type="NCBI Taxonomy" id="408172"/>
    <lineage>
        <taxon>unclassified sequences</taxon>
        <taxon>metagenomes</taxon>
        <taxon>ecological metagenomes</taxon>
    </lineage>
</organism>
<reference evidence="2" key="1">
    <citation type="submission" date="2018-05" db="EMBL/GenBank/DDBJ databases">
        <authorList>
            <person name="Lanie J.A."/>
            <person name="Ng W.-L."/>
            <person name="Kazmierczak K.M."/>
            <person name="Andrzejewski T.M."/>
            <person name="Davidsen T.M."/>
            <person name="Wayne K.J."/>
            <person name="Tettelin H."/>
            <person name="Glass J.I."/>
            <person name="Rusch D."/>
            <person name="Podicherti R."/>
            <person name="Tsui H.-C.T."/>
            <person name="Winkler M.E."/>
        </authorList>
    </citation>
    <scope>NUCLEOTIDE SEQUENCE</scope>
</reference>
<dbReference type="Pfam" id="PF13155">
    <property type="entry name" value="Toprim_2"/>
    <property type="match status" value="1"/>
</dbReference>
<dbReference type="EMBL" id="UINC01102275">
    <property type="protein sequence ID" value="SVC63772.1"/>
    <property type="molecule type" value="Genomic_DNA"/>
</dbReference>
<dbReference type="PANTHER" id="PTHR30313">
    <property type="entry name" value="DNA PRIMASE"/>
    <property type="match status" value="1"/>
</dbReference>
<dbReference type="InterPro" id="IPR050219">
    <property type="entry name" value="DnaG_primase"/>
</dbReference>
<protein>
    <recommendedName>
        <fullName evidence="1">Toprim domain-containing protein</fullName>
    </recommendedName>
</protein>
<sequence length="345" mass="40496">MYGIDRASEKIKLKSQVVIVEGYFDCISAYEKGYENVVAAMGTQLSIENFEKLKDLVTYSSDTGEMIFCFDNDEAGHKAAVDSINKLRGHIAINVRKANKKIKVKICFPKSGKDPDEIIRTNPLEWEEMILNSQNFIDFMINHYTEELLGEKNKDTFKFLEIIMPFIVECSDELQQGNYLKHISKLTTIDTDLLKIEVTNNLKSKFRKSGKILSDNKRIKEVIYNDEMTSEKHFLALLLEFPYLFENVKDVEEFYFSDLHYRSIFNLWKEKNKVIEKDQIKVDLKFIYDDINKYISKNLIDNPDLSNDIELEKVKNRIAIDYHKRKIQETENRLNEEETLDSKDE</sequence>
<dbReference type="SMART" id="SM00493">
    <property type="entry name" value="TOPRIM"/>
    <property type="match status" value="1"/>
</dbReference>